<dbReference type="Proteomes" id="UP000074294">
    <property type="component" value="Unassembled WGS sequence"/>
</dbReference>
<dbReference type="EMBL" id="LQMQ01000016">
    <property type="protein sequence ID" value="KUO41722.1"/>
    <property type="molecule type" value="Genomic_DNA"/>
</dbReference>
<protein>
    <recommendedName>
        <fullName evidence="1">BPL/LPL catalytic domain-containing protein</fullName>
    </recommendedName>
</protein>
<dbReference type="PANTHER" id="PTHR43679:SF2">
    <property type="entry name" value="OCTANOYL-[GCVH]:PROTEIN N-OCTANOYLTRANSFERASE"/>
    <property type="match status" value="1"/>
</dbReference>
<dbReference type="InterPro" id="IPR045864">
    <property type="entry name" value="aa-tRNA-synth_II/BPL/LPL"/>
</dbReference>
<dbReference type="PANTHER" id="PTHR43679">
    <property type="entry name" value="OCTANOYLTRANSFERASE LIPM-RELATED"/>
    <property type="match status" value="1"/>
</dbReference>
<dbReference type="InterPro" id="IPR050664">
    <property type="entry name" value="Octanoyltrans_LipM/LipL"/>
</dbReference>
<dbReference type="PROSITE" id="PS51733">
    <property type="entry name" value="BPL_LPL_CATALYTIC"/>
    <property type="match status" value="1"/>
</dbReference>
<dbReference type="SUPFAM" id="SSF55681">
    <property type="entry name" value="Class II aaRS and biotin synthetases"/>
    <property type="match status" value="1"/>
</dbReference>
<dbReference type="Pfam" id="PF21948">
    <property type="entry name" value="LplA-B_cat"/>
    <property type="match status" value="1"/>
</dbReference>
<name>A0A147JYT2_HADYE</name>
<proteinExistence type="predicted"/>
<accession>A0A147JYT2</accession>
<evidence type="ECO:0000313" key="3">
    <source>
        <dbReference type="Proteomes" id="UP000074294"/>
    </source>
</evidence>
<dbReference type="AlphaFoldDB" id="A0A147JYT2"/>
<comment type="caution">
    <text evidence="2">The sequence shown here is derived from an EMBL/GenBank/DDBJ whole genome shotgun (WGS) entry which is preliminary data.</text>
</comment>
<organism evidence="2 3">
    <name type="scientific">Hadarchaeum yellowstonense</name>
    <dbReference type="NCBI Taxonomy" id="1776334"/>
    <lineage>
        <taxon>Archaea</taxon>
        <taxon>Methanobacteriati</taxon>
        <taxon>Candidatus Hadarchaeota</taxon>
        <taxon>Candidatus Hadarchaeia</taxon>
        <taxon>Candidatus Hadarchaeales</taxon>
        <taxon>Candidatus Hadarchaeaceae</taxon>
        <taxon>Candidatus Hadarchaeum</taxon>
    </lineage>
</organism>
<gene>
    <name evidence="2" type="ORF">APZ16_04825</name>
</gene>
<feature type="domain" description="BPL/LPL catalytic" evidence="1">
    <location>
        <begin position="28"/>
        <end position="206"/>
    </location>
</feature>
<evidence type="ECO:0000259" key="1">
    <source>
        <dbReference type="PROSITE" id="PS51733"/>
    </source>
</evidence>
<dbReference type="Gene3D" id="3.30.930.10">
    <property type="entry name" value="Bira Bifunctional Protein, Domain 2"/>
    <property type="match status" value="1"/>
</dbReference>
<reference evidence="2 3" key="1">
    <citation type="journal article" date="2016" name="Nat. Microbiol.">
        <title>Genomic inference of the metabolism of cosmopolitan subsurface Archaea, Hadesarchaea.</title>
        <authorList>
            <person name="Baker B.J."/>
            <person name="Saw J.H."/>
            <person name="Lind A.E."/>
            <person name="Lazar C.S."/>
            <person name="Hinrichs K.-U."/>
            <person name="Teske A.P."/>
            <person name="Ettema T.J."/>
        </authorList>
    </citation>
    <scope>NUCLEOTIDE SEQUENCE [LARGE SCALE GENOMIC DNA]</scope>
</reference>
<dbReference type="InterPro" id="IPR004143">
    <property type="entry name" value="BPL_LPL_catalytic"/>
</dbReference>
<evidence type="ECO:0000313" key="2">
    <source>
        <dbReference type="EMBL" id="KUO41722.1"/>
    </source>
</evidence>
<sequence length="238" mass="26278">MRVLWLQPVNAAEALATEEAILRCRLENESPDTICFWRGKRSLIVGFDIERDKVDFKLCDELEIPIYRRQSGGGAIYQDEGNLNYSLIAPLQGVLGEDAHQAGLFIDSLVAKAISKVNLNVRVTDSGAICVGGKKIAGSAQFVLWGCLLHHGVVAVNTNLDLLQRAIPVNKIPVTTLERELGRSLEIDELAAAICEELVTALNTTAFPGKLSDKEKVIAQELLRDKYFNLKWIRCPHG</sequence>
<dbReference type="STRING" id="1776334.APZ16_04825"/>